<keyword evidence="2" id="KW-0479">Metal-binding</keyword>
<dbReference type="PANTHER" id="PTHR46124:SF2">
    <property type="entry name" value="D-AMINOACYL-TRNA DEACYLASE"/>
    <property type="match status" value="1"/>
</dbReference>
<dbReference type="EMBL" id="MFZV01000034">
    <property type="protein sequence ID" value="OGK30979.1"/>
    <property type="molecule type" value="Genomic_DNA"/>
</dbReference>
<dbReference type="PROSITE" id="PS01137">
    <property type="entry name" value="TATD_1"/>
    <property type="match status" value="1"/>
</dbReference>
<dbReference type="AlphaFoldDB" id="A0A1F7HID2"/>
<feature type="binding site" evidence="2">
    <location>
        <position position="198"/>
    </location>
    <ligand>
        <name>a divalent metal cation</name>
        <dbReference type="ChEBI" id="CHEBI:60240"/>
        <label>2</label>
    </ligand>
</feature>
<dbReference type="InterPro" id="IPR032466">
    <property type="entry name" value="Metal_Hydrolase"/>
</dbReference>
<evidence type="ECO:0000313" key="4">
    <source>
        <dbReference type="Proteomes" id="UP000177199"/>
    </source>
</evidence>
<dbReference type="Proteomes" id="UP000177199">
    <property type="component" value="Unassembled WGS sequence"/>
</dbReference>
<sequence>MFDTHCHLNFHSFKNNVKDVIRRANNAGVSHINTPGTDVKTSEDAVRIAEDFENIYASIGIHPHHIFKYQIGKTEETRNSKLDPVIRQVVLSNDQGEIRDNFINSELKKIENLIVNKKVVAVGEIGLDRHYYSKTKYEEYEISEKFMSLQKEVFVKQIDIAVKYKKSLVLHNREASDEFLEAFSDVWRDSFKQRSVFHCCEPNKKLLDFAKSHDIFIGVDGDVTYSKEKEEFVKEVPLELLVLETDSPFLTPKPERSEKKFPNEPKNLSYIAEFIANKLSLPLRELKKITFENSKKLFNLN</sequence>
<dbReference type="PIRSF" id="PIRSF005902">
    <property type="entry name" value="DNase_TatD"/>
    <property type="match status" value="1"/>
</dbReference>
<comment type="caution">
    <text evidence="3">The sequence shown here is derived from an EMBL/GenBank/DDBJ whole genome shotgun (WGS) entry which is preliminary data.</text>
</comment>
<dbReference type="GO" id="GO:0016788">
    <property type="term" value="F:hydrolase activity, acting on ester bonds"/>
    <property type="evidence" value="ECO:0007669"/>
    <property type="project" value="InterPro"/>
</dbReference>
<evidence type="ECO:0000256" key="1">
    <source>
        <dbReference type="ARBA" id="ARBA00022801"/>
    </source>
</evidence>
<gene>
    <name evidence="3" type="ORF">A3F29_04415</name>
</gene>
<keyword evidence="1" id="KW-0378">Hydrolase</keyword>
<name>A0A1F7HID2_9BACT</name>
<dbReference type="InterPro" id="IPR001130">
    <property type="entry name" value="TatD-like"/>
</dbReference>
<feature type="binding site" evidence="2">
    <location>
        <position position="7"/>
    </location>
    <ligand>
        <name>a divalent metal cation</name>
        <dbReference type="ChEBI" id="CHEBI:60240"/>
        <label>1</label>
    </ligand>
</feature>
<organism evidence="3 4">
    <name type="scientific">Candidatus Roizmanbacteria bacterium RIFCSPHIGHO2_12_FULL_33_9</name>
    <dbReference type="NCBI Taxonomy" id="1802045"/>
    <lineage>
        <taxon>Bacteria</taxon>
        <taxon>Candidatus Roizmaniibacteriota</taxon>
    </lineage>
</organism>
<dbReference type="Pfam" id="PF01026">
    <property type="entry name" value="TatD_DNase"/>
    <property type="match status" value="1"/>
</dbReference>
<dbReference type="InterPro" id="IPR018228">
    <property type="entry name" value="DNase_TatD-rel_CS"/>
</dbReference>
<dbReference type="GO" id="GO:0046872">
    <property type="term" value="F:metal ion binding"/>
    <property type="evidence" value="ECO:0007669"/>
    <property type="project" value="UniProtKB-KW"/>
</dbReference>
<accession>A0A1F7HID2</accession>
<feature type="binding site" evidence="2">
    <location>
        <position position="124"/>
    </location>
    <ligand>
        <name>a divalent metal cation</name>
        <dbReference type="ChEBI" id="CHEBI:60240"/>
        <label>1</label>
    </ligand>
</feature>
<feature type="binding site" evidence="2">
    <location>
        <position position="246"/>
    </location>
    <ligand>
        <name>a divalent metal cation</name>
        <dbReference type="ChEBI" id="CHEBI:60240"/>
        <label>1</label>
    </ligand>
</feature>
<dbReference type="Gene3D" id="3.20.20.140">
    <property type="entry name" value="Metal-dependent hydrolases"/>
    <property type="match status" value="1"/>
</dbReference>
<feature type="binding site" evidence="2">
    <location>
        <position position="171"/>
    </location>
    <ligand>
        <name>a divalent metal cation</name>
        <dbReference type="ChEBI" id="CHEBI:60240"/>
        <label>2</label>
    </ligand>
</feature>
<dbReference type="SUPFAM" id="SSF51556">
    <property type="entry name" value="Metallo-dependent hydrolases"/>
    <property type="match status" value="1"/>
</dbReference>
<reference evidence="3 4" key="1">
    <citation type="journal article" date="2016" name="Nat. Commun.">
        <title>Thousands of microbial genomes shed light on interconnected biogeochemical processes in an aquifer system.</title>
        <authorList>
            <person name="Anantharaman K."/>
            <person name="Brown C.T."/>
            <person name="Hug L.A."/>
            <person name="Sharon I."/>
            <person name="Castelle C.J."/>
            <person name="Probst A.J."/>
            <person name="Thomas B.C."/>
            <person name="Singh A."/>
            <person name="Wilkins M.J."/>
            <person name="Karaoz U."/>
            <person name="Brodie E.L."/>
            <person name="Williams K.H."/>
            <person name="Hubbard S.S."/>
            <person name="Banfield J.F."/>
        </authorList>
    </citation>
    <scope>NUCLEOTIDE SEQUENCE [LARGE SCALE GENOMIC DNA]</scope>
</reference>
<dbReference type="PANTHER" id="PTHR46124">
    <property type="entry name" value="D-AMINOACYL-TRNA DEACYLASE"/>
    <property type="match status" value="1"/>
</dbReference>
<feature type="binding site" evidence="2">
    <location>
        <position position="5"/>
    </location>
    <ligand>
        <name>a divalent metal cation</name>
        <dbReference type="ChEBI" id="CHEBI:60240"/>
        <label>1</label>
    </ligand>
</feature>
<evidence type="ECO:0008006" key="5">
    <source>
        <dbReference type="Google" id="ProtNLM"/>
    </source>
</evidence>
<dbReference type="CDD" id="cd01310">
    <property type="entry name" value="TatD_DNAse"/>
    <property type="match status" value="1"/>
</dbReference>
<evidence type="ECO:0000313" key="3">
    <source>
        <dbReference type="EMBL" id="OGK30979.1"/>
    </source>
</evidence>
<protein>
    <recommendedName>
        <fullName evidence="5">Hydrolase TatD</fullName>
    </recommendedName>
</protein>
<evidence type="ECO:0000256" key="2">
    <source>
        <dbReference type="PIRSR" id="PIRSR005902-1"/>
    </source>
</evidence>
<proteinExistence type="predicted"/>